<comment type="caution">
    <text evidence="1">The sequence shown here is derived from an EMBL/GenBank/DDBJ whole genome shotgun (WGS) entry which is preliminary data.</text>
</comment>
<dbReference type="Proteomes" id="UP000703893">
    <property type="component" value="Unassembled WGS sequence"/>
</dbReference>
<gene>
    <name evidence="1" type="ORF">FJZ00_10110</name>
</gene>
<evidence type="ECO:0000313" key="2">
    <source>
        <dbReference type="Proteomes" id="UP000703893"/>
    </source>
</evidence>
<evidence type="ECO:0000313" key="1">
    <source>
        <dbReference type="EMBL" id="MBM3275498.1"/>
    </source>
</evidence>
<reference evidence="1 2" key="1">
    <citation type="submission" date="2019-03" db="EMBL/GenBank/DDBJ databases">
        <title>Lake Tanganyika Metagenome-Assembled Genomes (MAGs).</title>
        <authorList>
            <person name="Tran P."/>
        </authorList>
    </citation>
    <scope>NUCLEOTIDE SEQUENCE [LARGE SCALE GENOMIC DNA]</scope>
    <source>
        <strain evidence="1">K_DeepCast_65m_m2_236</strain>
    </source>
</reference>
<dbReference type="AlphaFoldDB" id="A0A937X447"/>
<accession>A0A937X447</accession>
<proteinExistence type="predicted"/>
<protein>
    <submittedName>
        <fullName evidence="1">Uncharacterized protein</fullName>
    </submittedName>
</protein>
<dbReference type="EMBL" id="VGJX01000598">
    <property type="protein sequence ID" value="MBM3275498.1"/>
    <property type="molecule type" value="Genomic_DNA"/>
</dbReference>
<name>A0A937X447_9BACT</name>
<sequence length="56" mass="6411">MCAWASTSYNPQVPGVQLTYTLDDATKARRVGVWMRLNTSPFTGLIELRDSLFLRY</sequence>
<organism evidence="1 2">
    <name type="scientific">Candidatus Tanganyikabacteria bacterium</name>
    <dbReference type="NCBI Taxonomy" id="2961651"/>
    <lineage>
        <taxon>Bacteria</taxon>
        <taxon>Bacillati</taxon>
        <taxon>Candidatus Sericytochromatia</taxon>
        <taxon>Candidatus Tanganyikabacteria</taxon>
    </lineage>
</organism>